<proteinExistence type="predicted"/>
<name>A0A5B7H0J4_PORTR</name>
<comment type="caution">
    <text evidence="2">The sequence shown here is derived from an EMBL/GenBank/DDBJ whole genome shotgun (WGS) entry which is preliminary data.</text>
</comment>
<dbReference type="Proteomes" id="UP000324222">
    <property type="component" value="Unassembled WGS sequence"/>
</dbReference>
<feature type="compositionally biased region" description="Acidic residues" evidence="1">
    <location>
        <begin position="22"/>
        <end position="31"/>
    </location>
</feature>
<sequence length="174" mass="19714">MHDSTLRRPHLRLVPHTPSDGWVEELSDEPPDEITTPLLERVVPHKTSPNFQPKDQQLLHFQPCVSSPRKPPCLALLAKHTQETFRWSTGLESLLTRRTPATAESALVGEPCEPLQDLRGRLSKLYCMKQQQQQQQQPSPSFMTFLSDTTSFTPLQASPLVLFPWPRQAQTTAA</sequence>
<dbReference type="EMBL" id="VSRR010020931">
    <property type="protein sequence ID" value="MPC63533.1"/>
    <property type="molecule type" value="Genomic_DNA"/>
</dbReference>
<gene>
    <name evidence="2" type="ORF">E2C01_057631</name>
</gene>
<evidence type="ECO:0000256" key="1">
    <source>
        <dbReference type="SAM" id="MobiDB-lite"/>
    </source>
</evidence>
<feature type="region of interest" description="Disordered" evidence="1">
    <location>
        <begin position="1"/>
        <end position="31"/>
    </location>
</feature>
<reference evidence="2 3" key="1">
    <citation type="submission" date="2019-05" db="EMBL/GenBank/DDBJ databases">
        <title>Another draft genome of Portunus trituberculatus and its Hox gene families provides insights of decapod evolution.</title>
        <authorList>
            <person name="Jeong J.-H."/>
            <person name="Song I."/>
            <person name="Kim S."/>
            <person name="Choi T."/>
            <person name="Kim D."/>
            <person name="Ryu S."/>
            <person name="Kim W."/>
        </authorList>
    </citation>
    <scope>NUCLEOTIDE SEQUENCE [LARGE SCALE GENOMIC DNA]</scope>
    <source>
        <tissue evidence="2">Muscle</tissue>
    </source>
</reference>
<keyword evidence="3" id="KW-1185">Reference proteome</keyword>
<accession>A0A5B7H0J4</accession>
<evidence type="ECO:0000313" key="2">
    <source>
        <dbReference type="EMBL" id="MPC63533.1"/>
    </source>
</evidence>
<protein>
    <submittedName>
        <fullName evidence="2">Uncharacterized protein</fullName>
    </submittedName>
</protein>
<dbReference type="AlphaFoldDB" id="A0A5B7H0J4"/>
<organism evidence="2 3">
    <name type="scientific">Portunus trituberculatus</name>
    <name type="common">Swimming crab</name>
    <name type="synonym">Neptunus trituberculatus</name>
    <dbReference type="NCBI Taxonomy" id="210409"/>
    <lineage>
        <taxon>Eukaryota</taxon>
        <taxon>Metazoa</taxon>
        <taxon>Ecdysozoa</taxon>
        <taxon>Arthropoda</taxon>
        <taxon>Crustacea</taxon>
        <taxon>Multicrustacea</taxon>
        <taxon>Malacostraca</taxon>
        <taxon>Eumalacostraca</taxon>
        <taxon>Eucarida</taxon>
        <taxon>Decapoda</taxon>
        <taxon>Pleocyemata</taxon>
        <taxon>Brachyura</taxon>
        <taxon>Eubrachyura</taxon>
        <taxon>Portunoidea</taxon>
        <taxon>Portunidae</taxon>
        <taxon>Portuninae</taxon>
        <taxon>Portunus</taxon>
    </lineage>
</organism>
<evidence type="ECO:0000313" key="3">
    <source>
        <dbReference type="Proteomes" id="UP000324222"/>
    </source>
</evidence>